<protein>
    <recommendedName>
        <fullName evidence="2">non-specific serine/threonine protein kinase</fullName>
        <ecNumber evidence="2">2.7.11.1</ecNumber>
    </recommendedName>
</protein>
<name>A0AAN9XMT7_PSOTE</name>
<evidence type="ECO:0000256" key="2">
    <source>
        <dbReference type="ARBA" id="ARBA00012513"/>
    </source>
</evidence>
<dbReference type="Pfam" id="PF13947">
    <property type="entry name" value="GUB_WAK_bind"/>
    <property type="match status" value="1"/>
</dbReference>
<evidence type="ECO:0000259" key="9">
    <source>
        <dbReference type="Pfam" id="PF14380"/>
    </source>
</evidence>
<feature type="signal peptide" evidence="7">
    <location>
        <begin position="1"/>
        <end position="19"/>
    </location>
</feature>
<reference evidence="10 11" key="1">
    <citation type="submission" date="2024-01" db="EMBL/GenBank/DDBJ databases">
        <title>The genomes of 5 underutilized Papilionoideae crops provide insights into root nodulation and disease resistanc.</title>
        <authorList>
            <person name="Jiang F."/>
        </authorList>
    </citation>
    <scope>NUCLEOTIDE SEQUENCE [LARGE SCALE GENOMIC DNA]</scope>
    <source>
        <strain evidence="10">DUOXIRENSHENG_FW03</strain>
        <tissue evidence="10">Leaves</tissue>
    </source>
</reference>
<proteinExistence type="predicted"/>
<evidence type="ECO:0000256" key="5">
    <source>
        <dbReference type="ARBA" id="ARBA00047899"/>
    </source>
</evidence>
<dbReference type="InterPro" id="IPR025287">
    <property type="entry name" value="WAK_GUB"/>
</dbReference>
<feature type="chain" id="PRO_5042852401" description="non-specific serine/threonine protein kinase" evidence="7">
    <location>
        <begin position="20"/>
        <end position="302"/>
    </location>
</feature>
<evidence type="ECO:0000256" key="1">
    <source>
        <dbReference type="ARBA" id="ARBA00004167"/>
    </source>
</evidence>
<evidence type="ECO:0000256" key="7">
    <source>
        <dbReference type="SAM" id="SignalP"/>
    </source>
</evidence>
<dbReference type="AlphaFoldDB" id="A0AAN9XMT7"/>
<dbReference type="GO" id="GO:0030247">
    <property type="term" value="F:polysaccharide binding"/>
    <property type="evidence" value="ECO:0007669"/>
    <property type="project" value="InterPro"/>
</dbReference>
<comment type="subcellular location">
    <subcellularLocation>
        <location evidence="1">Membrane</location>
        <topology evidence="1">Single-pass membrane protein</topology>
    </subcellularLocation>
</comment>
<dbReference type="EC" id="2.7.11.1" evidence="2"/>
<evidence type="ECO:0000256" key="3">
    <source>
        <dbReference type="ARBA" id="ARBA00022729"/>
    </source>
</evidence>
<dbReference type="PANTHER" id="PTHR33355">
    <property type="entry name" value="WALL-ASSOCIATED RECEPTOR KINASE CARBOXY-TERMINAL PROTEIN-RELATED"/>
    <property type="match status" value="1"/>
</dbReference>
<keyword evidence="3 7" id="KW-0732">Signal</keyword>
<gene>
    <name evidence="10" type="ORF">VNO78_10751</name>
</gene>
<evidence type="ECO:0000313" key="10">
    <source>
        <dbReference type="EMBL" id="KAK7399566.1"/>
    </source>
</evidence>
<comment type="catalytic activity">
    <reaction evidence="6">
        <text>L-seryl-[protein] + ATP = O-phospho-L-seryl-[protein] + ADP + H(+)</text>
        <dbReference type="Rhea" id="RHEA:17989"/>
        <dbReference type="Rhea" id="RHEA-COMP:9863"/>
        <dbReference type="Rhea" id="RHEA-COMP:11604"/>
        <dbReference type="ChEBI" id="CHEBI:15378"/>
        <dbReference type="ChEBI" id="CHEBI:29999"/>
        <dbReference type="ChEBI" id="CHEBI:30616"/>
        <dbReference type="ChEBI" id="CHEBI:83421"/>
        <dbReference type="ChEBI" id="CHEBI:456216"/>
        <dbReference type="EC" id="2.7.11.1"/>
    </reaction>
</comment>
<evidence type="ECO:0000256" key="4">
    <source>
        <dbReference type="ARBA" id="ARBA00023180"/>
    </source>
</evidence>
<dbReference type="Proteomes" id="UP001386955">
    <property type="component" value="Unassembled WGS sequence"/>
</dbReference>
<dbReference type="Pfam" id="PF14380">
    <property type="entry name" value="WAK_assoc"/>
    <property type="match status" value="1"/>
</dbReference>
<organism evidence="10 11">
    <name type="scientific">Psophocarpus tetragonolobus</name>
    <name type="common">Winged bean</name>
    <name type="synonym">Dolichos tetragonolobus</name>
    <dbReference type="NCBI Taxonomy" id="3891"/>
    <lineage>
        <taxon>Eukaryota</taxon>
        <taxon>Viridiplantae</taxon>
        <taxon>Streptophyta</taxon>
        <taxon>Embryophyta</taxon>
        <taxon>Tracheophyta</taxon>
        <taxon>Spermatophyta</taxon>
        <taxon>Magnoliopsida</taxon>
        <taxon>eudicotyledons</taxon>
        <taxon>Gunneridae</taxon>
        <taxon>Pentapetalae</taxon>
        <taxon>rosids</taxon>
        <taxon>fabids</taxon>
        <taxon>Fabales</taxon>
        <taxon>Fabaceae</taxon>
        <taxon>Papilionoideae</taxon>
        <taxon>50 kb inversion clade</taxon>
        <taxon>NPAAA clade</taxon>
        <taxon>indigoferoid/millettioid clade</taxon>
        <taxon>Phaseoleae</taxon>
        <taxon>Psophocarpus</taxon>
    </lineage>
</organism>
<dbReference type="EMBL" id="JAYMYS010000003">
    <property type="protein sequence ID" value="KAK7399566.1"/>
    <property type="molecule type" value="Genomic_DNA"/>
</dbReference>
<dbReference type="InterPro" id="IPR032872">
    <property type="entry name" value="WAK_assoc_C"/>
</dbReference>
<dbReference type="GO" id="GO:0004674">
    <property type="term" value="F:protein serine/threonine kinase activity"/>
    <property type="evidence" value="ECO:0007669"/>
    <property type="project" value="UniProtKB-EC"/>
</dbReference>
<dbReference type="GO" id="GO:0016020">
    <property type="term" value="C:membrane"/>
    <property type="evidence" value="ECO:0007669"/>
    <property type="project" value="UniProtKB-SubCell"/>
</dbReference>
<keyword evidence="11" id="KW-1185">Reference proteome</keyword>
<comment type="catalytic activity">
    <reaction evidence="5">
        <text>L-threonyl-[protein] + ATP = O-phospho-L-threonyl-[protein] + ADP + H(+)</text>
        <dbReference type="Rhea" id="RHEA:46608"/>
        <dbReference type="Rhea" id="RHEA-COMP:11060"/>
        <dbReference type="Rhea" id="RHEA-COMP:11605"/>
        <dbReference type="ChEBI" id="CHEBI:15378"/>
        <dbReference type="ChEBI" id="CHEBI:30013"/>
        <dbReference type="ChEBI" id="CHEBI:30616"/>
        <dbReference type="ChEBI" id="CHEBI:61977"/>
        <dbReference type="ChEBI" id="CHEBI:456216"/>
        <dbReference type="EC" id="2.7.11.1"/>
    </reaction>
</comment>
<accession>A0AAN9XMT7</accession>
<evidence type="ECO:0000256" key="6">
    <source>
        <dbReference type="ARBA" id="ARBA00048679"/>
    </source>
</evidence>
<sequence length="302" mass="32101">MGVGSVVVIVSILWAQSWAWTESPCRDTCGSSQVKYPLGTGPGCGSPLLSPYISCGWNGSGEQLFLKTHTGSYPISSISYGTSTLTVTPPSMSTCSSMQPSPSNFGLDWASPFQMGSSSFLLLSCRPSLSLSSPLCDPSFHYLCASLYTCPSVLSLGLPLFPPTNTCCVYSPANLNANSDLDLNTMKCAAYSSLLSLGDNPTDPTHWLYGVSLKFSIGGAFDHNSVTTKCSSCESTGGVCGFAPPSNAFLCVCKGSYNTSLDCSPTYNYNHNHDYVSDSSSSLFLSISWYVWSFISAVIILI</sequence>
<comment type="caution">
    <text evidence="10">The sequence shown here is derived from an EMBL/GenBank/DDBJ whole genome shotgun (WGS) entry which is preliminary data.</text>
</comment>
<feature type="domain" description="Wall-associated receptor kinase C-terminal" evidence="9">
    <location>
        <begin position="224"/>
        <end position="255"/>
    </location>
</feature>
<dbReference type="PANTHER" id="PTHR33355:SF1">
    <property type="entry name" value="WALL-ASSOCIATED RECEPTOR KINASE-LIKE 15"/>
    <property type="match status" value="1"/>
</dbReference>
<evidence type="ECO:0000259" key="8">
    <source>
        <dbReference type="Pfam" id="PF13947"/>
    </source>
</evidence>
<keyword evidence="4" id="KW-0325">Glycoprotein</keyword>
<evidence type="ECO:0000313" key="11">
    <source>
        <dbReference type="Proteomes" id="UP001386955"/>
    </source>
</evidence>
<feature type="domain" description="Wall-associated receptor kinase galacturonan-binding" evidence="8">
    <location>
        <begin position="25"/>
        <end position="88"/>
    </location>
</feature>